<dbReference type="EMBL" id="JAMKPW020000040">
    <property type="protein sequence ID" value="KAK8198467.1"/>
    <property type="molecule type" value="Genomic_DNA"/>
</dbReference>
<organism evidence="1 2">
    <name type="scientific">Zalaria obscura</name>
    <dbReference type="NCBI Taxonomy" id="2024903"/>
    <lineage>
        <taxon>Eukaryota</taxon>
        <taxon>Fungi</taxon>
        <taxon>Dikarya</taxon>
        <taxon>Ascomycota</taxon>
        <taxon>Pezizomycotina</taxon>
        <taxon>Dothideomycetes</taxon>
        <taxon>Dothideomycetidae</taxon>
        <taxon>Dothideales</taxon>
        <taxon>Zalariaceae</taxon>
        <taxon>Zalaria</taxon>
    </lineage>
</organism>
<proteinExistence type="predicted"/>
<keyword evidence="2" id="KW-1185">Reference proteome</keyword>
<evidence type="ECO:0000313" key="1">
    <source>
        <dbReference type="EMBL" id="KAK8198467.1"/>
    </source>
</evidence>
<comment type="caution">
    <text evidence="1">The sequence shown here is derived from an EMBL/GenBank/DDBJ whole genome shotgun (WGS) entry which is preliminary data.</text>
</comment>
<reference evidence="1" key="1">
    <citation type="submission" date="2024-02" db="EMBL/GenBank/DDBJ databases">
        <title>Metagenome Assembled Genome of Zalaria obscura JY119.</title>
        <authorList>
            <person name="Vighnesh L."/>
            <person name="Jagadeeshwari U."/>
            <person name="Venkata Ramana C."/>
            <person name="Sasikala C."/>
        </authorList>
    </citation>
    <scope>NUCLEOTIDE SEQUENCE</scope>
    <source>
        <strain evidence="1">JY119</strain>
    </source>
</reference>
<name>A0ACC3S5F4_9PEZI</name>
<protein>
    <submittedName>
        <fullName evidence="1">Uncharacterized protein</fullName>
    </submittedName>
</protein>
<accession>A0ACC3S5F4</accession>
<dbReference type="Proteomes" id="UP001320706">
    <property type="component" value="Unassembled WGS sequence"/>
</dbReference>
<evidence type="ECO:0000313" key="2">
    <source>
        <dbReference type="Proteomes" id="UP001320706"/>
    </source>
</evidence>
<sequence>MKDLEKNLAINDEDILQWCQDPHRQRIGPEHCTTKLIKVDDRFVVKFGHVHPEEFTNQKEAYKLLDQRIVRIPRPYRFFTHDTKGYLLMEYIDGEERATIENEADIRSISKVLEYLSTFQGTRPGPIAGGASRGLIWSEYEDMTFRDLDHLEMYLNSRLVRCLDTFDLQETQLVLCHLDIAPRNILWPQDGPLCVLDWASAGWYPRFFEYCALDLNSGERGKDIRFTQRLMEAMSPLTDAEKHQVSLLETFQYNNIRYCFTSEPTPGCGDYVLDYGSAQKTKRSIASQISKIKKLLKPPRRKRRRSPHGTVVRNTESKVDFVKDMSSSS</sequence>
<gene>
    <name evidence="1" type="ORF">M8818_006332</name>
</gene>